<keyword evidence="3" id="KW-1185">Reference proteome</keyword>
<keyword evidence="1" id="KW-1133">Transmembrane helix</keyword>
<keyword evidence="1" id="KW-0812">Transmembrane</keyword>
<dbReference type="Proteomes" id="UP000554235">
    <property type="component" value="Unassembled WGS sequence"/>
</dbReference>
<evidence type="ECO:0000313" key="2">
    <source>
        <dbReference type="EMBL" id="KAF4465479.1"/>
    </source>
</evidence>
<dbReference type="EMBL" id="JAADYS010001025">
    <property type="protein sequence ID" value="KAF4465479.1"/>
    <property type="molecule type" value="Genomic_DNA"/>
</dbReference>
<dbReference type="AlphaFoldDB" id="A0A8H4P7N7"/>
<dbReference type="OrthoDB" id="5400196at2759"/>
<feature type="transmembrane region" description="Helical" evidence="1">
    <location>
        <begin position="140"/>
        <end position="158"/>
    </location>
</feature>
<comment type="caution">
    <text evidence="2">The sequence shown here is derived from an EMBL/GenBank/DDBJ whole genome shotgun (WGS) entry which is preliminary data.</text>
</comment>
<accession>A0A8H4P7N7</accession>
<feature type="transmembrane region" description="Helical" evidence="1">
    <location>
        <begin position="12"/>
        <end position="34"/>
    </location>
</feature>
<evidence type="ECO:0000256" key="1">
    <source>
        <dbReference type="SAM" id="Phobius"/>
    </source>
</evidence>
<evidence type="ECO:0000313" key="3">
    <source>
        <dbReference type="Proteomes" id="UP000554235"/>
    </source>
</evidence>
<protein>
    <submittedName>
        <fullName evidence="2">Uncharacterized protein</fullName>
    </submittedName>
</protein>
<gene>
    <name evidence="2" type="ORF">FALBO_7672</name>
</gene>
<feature type="transmembrane region" description="Helical" evidence="1">
    <location>
        <begin position="46"/>
        <end position="66"/>
    </location>
</feature>
<keyword evidence="1" id="KW-0472">Membrane</keyword>
<reference evidence="2 3" key="1">
    <citation type="submission" date="2020-01" db="EMBL/GenBank/DDBJ databases">
        <title>Identification and distribution of gene clusters putatively required for synthesis of sphingolipid metabolism inhibitors in phylogenetically diverse species of the filamentous fungus Fusarium.</title>
        <authorList>
            <person name="Kim H.-S."/>
            <person name="Busman M."/>
            <person name="Brown D.W."/>
            <person name="Divon H."/>
            <person name="Uhlig S."/>
            <person name="Proctor R.H."/>
        </authorList>
    </citation>
    <scope>NUCLEOTIDE SEQUENCE [LARGE SCALE GENOMIC DNA]</scope>
    <source>
        <strain evidence="2 3">NRRL 20459</strain>
    </source>
</reference>
<proteinExistence type="predicted"/>
<name>A0A8H4P7N7_9HYPO</name>
<sequence length="623" mass="68345">MARTKAYPPIGQILFDVVTILSLIALVPVMVWIVLSAPEIPHDTSFVVAGVTFLATIYTSVVKGRIQHGLMRGLEKELQAIGNYPEPEHPPQSLTKPPFWERLKDKIKYEPSQQELLDTRWRGVLVIDSPKEKILHNKKFFFVYLPSALLTTAIVTVFTPNSGSRGIPYNPVVPGPHYSYDFTGDSDECAGQGEESVSGAYSWDLGNDSSFFARYRKDCPPSRITSHVSNINSESPDKYAYVDAGVAVERTAMGASAQLYRGTVFQKLEEKHGRFLRSTSQCVPVMTSNPVACKTGGGKLRVGDDPKSLLYVPDKIPGIDIEERVVDFAARNFTKNSGMVNYLWVDDRNKTVGPGVMVWSAYNDPKGETLFAKDLARTINDPDKKAGMGGSTTYVVTCEINPLESFEYRWVTLNLQASEMTNNTGMAYSRRLRGGETCNPKEQTVGNLHFVAATASQYKMVMESYGLDGYFTTVHKVAGEDRGPPYAFNNSKNALEDTLGVIASLGVANMDLWDDPVVADAVGEGGEAEAIIEIKQLGGNRLVLIALLPPVVSTIILGRLFVMSFKQNQQPGGGAVDGERPKLYAAESIRELITLGKPAVKQVPLVEQQPLLKRTDNSAGRTT</sequence>
<organism evidence="2 3">
    <name type="scientific">Fusarium albosuccineum</name>
    <dbReference type="NCBI Taxonomy" id="1237068"/>
    <lineage>
        <taxon>Eukaryota</taxon>
        <taxon>Fungi</taxon>
        <taxon>Dikarya</taxon>
        <taxon>Ascomycota</taxon>
        <taxon>Pezizomycotina</taxon>
        <taxon>Sordariomycetes</taxon>
        <taxon>Hypocreomycetidae</taxon>
        <taxon>Hypocreales</taxon>
        <taxon>Nectriaceae</taxon>
        <taxon>Fusarium</taxon>
        <taxon>Fusarium decemcellulare species complex</taxon>
    </lineage>
</organism>